<comment type="caution">
    <text evidence="1">The sequence shown here is derived from an EMBL/GenBank/DDBJ whole genome shotgun (WGS) entry which is preliminary data.</text>
</comment>
<sequence length="52" mass="5558">MSKHGGTLIVSGLKLPVEQRLERAGALAKDSHLTLYRTDSETLAALKTHADG</sequence>
<reference evidence="1" key="1">
    <citation type="submission" date="2019-08" db="EMBL/GenBank/DDBJ databases">
        <authorList>
            <person name="Kucharzyk K."/>
            <person name="Murdoch R.W."/>
            <person name="Higgins S."/>
            <person name="Loffler F."/>
        </authorList>
    </citation>
    <scope>NUCLEOTIDE SEQUENCE</scope>
</reference>
<dbReference type="AlphaFoldDB" id="A0A645FDI2"/>
<proteinExistence type="predicted"/>
<name>A0A645FDI2_9ZZZZ</name>
<organism evidence="1">
    <name type="scientific">bioreactor metagenome</name>
    <dbReference type="NCBI Taxonomy" id="1076179"/>
    <lineage>
        <taxon>unclassified sequences</taxon>
        <taxon>metagenomes</taxon>
        <taxon>ecological metagenomes</taxon>
    </lineage>
</organism>
<dbReference type="EMBL" id="VSSQ01056706">
    <property type="protein sequence ID" value="MPN10554.1"/>
    <property type="molecule type" value="Genomic_DNA"/>
</dbReference>
<protein>
    <submittedName>
        <fullName evidence="1">Uncharacterized protein</fullName>
    </submittedName>
</protein>
<accession>A0A645FDI2</accession>
<evidence type="ECO:0000313" key="1">
    <source>
        <dbReference type="EMBL" id="MPN10554.1"/>
    </source>
</evidence>
<gene>
    <name evidence="1" type="ORF">SDC9_157849</name>
</gene>